<dbReference type="OrthoDB" id="3595338at2"/>
<dbReference type="InterPro" id="IPR028082">
    <property type="entry name" value="Peripla_BP_I"/>
</dbReference>
<dbReference type="InterPro" id="IPR046335">
    <property type="entry name" value="LacI/GalR-like_sensor"/>
</dbReference>
<name>A0A077M7A6_9MICO</name>
<evidence type="ECO:0000256" key="3">
    <source>
        <dbReference type="ARBA" id="ARBA00023163"/>
    </source>
</evidence>
<evidence type="ECO:0000256" key="2">
    <source>
        <dbReference type="ARBA" id="ARBA00023125"/>
    </source>
</evidence>
<dbReference type="InterPro" id="IPR010982">
    <property type="entry name" value="Lambda_DNA-bd_dom_sf"/>
</dbReference>
<dbReference type="GO" id="GO:0003700">
    <property type="term" value="F:DNA-binding transcription factor activity"/>
    <property type="evidence" value="ECO:0007669"/>
    <property type="project" value="TreeGrafter"/>
</dbReference>
<keyword evidence="1" id="KW-0805">Transcription regulation</keyword>
<dbReference type="EMBL" id="CAJC01000019">
    <property type="protein sequence ID" value="CCI51690.1"/>
    <property type="molecule type" value="Genomic_DNA"/>
</dbReference>
<proteinExistence type="predicted"/>
<evidence type="ECO:0000256" key="1">
    <source>
        <dbReference type="ARBA" id="ARBA00023015"/>
    </source>
</evidence>
<keyword evidence="2" id="KW-0238">DNA-binding</keyword>
<dbReference type="CDD" id="cd01392">
    <property type="entry name" value="HTH_LacI"/>
    <property type="match status" value="1"/>
</dbReference>
<dbReference type="Proteomes" id="UP000035720">
    <property type="component" value="Unassembled WGS sequence"/>
</dbReference>
<dbReference type="SUPFAM" id="SSF53822">
    <property type="entry name" value="Periplasmic binding protein-like I"/>
    <property type="match status" value="1"/>
</dbReference>
<dbReference type="STRING" id="1193518.BN13_1150006"/>
<dbReference type="SMART" id="SM00354">
    <property type="entry name" value="HTH_LACI"/>
    <property type="match status" value="1"/>
</dbReference>
<reference evidence="6 7" key="1">
    <citation type="journal article" date="2013" name="ISME J.">
        <title>A metabolic model for members of the genus Tetrasphaera involved in enhanced biological phosphorus removal.</title>
        <authorList>
            <person name="Kristiansen R."/>
            <person name="Nguyen H.T.T."/>
            <person name="Saunders A.M."/>
            <person name="Nielsen J.L."/>
            <person name="Wimmer R."/>
            <person name="Le V.Q."/>
            <person name="McIlroy S.J."/>
            <person name="Petrovski S."/>
            <person name="Seviour R.J."/>
            <person name="Calteau A."/>
            <person name="Nielsen K.L."/>
            <person name="Nielsen P.H."/>
        </authorList>
    </citation>
    <scope>NUCLEOTIDE SEQUENCE [LARGE SCALE GENOMIC DNA]</scope>
    <source>
        <strain evidence="6 7">Ben 74</strain>
    </source>
</reference>
<evidence type="ECO:0000256" key="4">
    <source>
        <dbReference type="SAM" id="MobiDB-lite"/>
    </source>
</evidence>
<sequence>MRDVADASGVSVKTVSRVVNGEPGVKPEVRDRVSAAAARLDYRHNLAASNLRRNAARTGVIGVLVQDVANSFSASLLRALEDAMRPHQMLLLAASLDETTAREQYIVENLISRRVDGLVLVPASARQDYLAPEIRRNFPIVFADRAPRGIDTDSVAIDHRLGGRMAVAHLLAHGHRRIAVLTDTETIATARDRRAGARDAFAAHGVEVPGDLVRSGVGSEELAGAAVNALRELPDPPTAIFSGRNTISKGVIRALTQRGERDSVAVVGFDDFPMSDVLGLSVIRQDVAQLGAAVGERLLARLSGDQSPPRHDLLSPQLIMRGSGEIPPSEISPPEPSA</sequence>
<keyword evidence="7" id="KW-1185">Reference proteome</keyword>
<dbReference type="PROSITE" id="PS00356">
    <property type="entry name" value="HTH_LACI_1"/>
    <property type="match status" value="1"/>
</dbReference>
<dbReference type="RefSeq" id="WP_048548068.1">
    <property type="nucleotide sequence ID" value="NZ_HF571038.1"/>
</dbReference>
<accession>A0A077M7A6</accession>
<dbReference type="PANTHER" id="PTHR30146:SF109">
    <property type="entry name" value="HTH-TYPE TRANSCRIPTIONAL REGULATOR GALS"/>
    <property type="match status" value="1"/>
</dbReference>
<evidence type="ECO:0000259" key="5">
    <source>
        <dbReference type="PROSITE" id="PS50932"/>
    </source>
</evidence>
<dbReference type="PANTHER" id="PTHR30146">
    <property type="entry name" value="LACI-RELATED TRANSCRIPTIONAL REPRESSOR"/>
    <property type="match status" value="1"/>
</dbReference>
<dbReference type="Gene3D" id="1.10.260.40">
    <property type="entry name" value="lambda repressor-like DNA-binding domains"/>
    <property type="match status" value="1"/>
</dbReference>
<feature type="region of interest" description="Disordered" evidence="4">
    <location>
        <begin position="303"/>
        <end position="338"/>
    </location>
</feature>
<dbReference type="Pfam" id="PF13377">
    <property type="entry name" value="Peripla_BP_3"/>
    <property type="match status" value="1"/>
</dbReference>
<dbReference type="CDD" id="cd06267">
    <property type="entry name" value="PBP1_LacI_sugar_binding-like"/>
    <property type="match status" value="1"/>
</dbReference>
<comment type="caution">
    <text evidence="6">The sequence shown here is derived from an EMBL/GenBank/DDBJ whole genome shotgun (WGS) entry which is preliminary data.</text>
</comment>
<protein>
    <submittedName>
        <fullName evidence="6">Putative lacI-family transcriptional regulator</fullName>
    </submittedName>
</protein>
<gene>
    <name evidence="6" type="ORF">BN13_1150006</name>
</gene>
<dbReference type="GO" id="GO:0000976">
    <property type="term" value="F:transcription cis-regulatory region binding"/>
    <property type="evidence" value="ECO:0007669"/>
    <property type="project" value="TreeGrafter"/>
</dbReference>
<evidence type="ECO:0000313" key="7">
    <source>
        <dbReference type="Proteomes" id="UP000035720"/>
    </source>
</evidence>
<dbReference type="Pfam" id="PF00356">
    <property type="entry name" value="LacI"/>
    <property type="match status" value="1"/>
</dbReference>
<feature type="domain" description="HTH lacI-type" evidence="5">
    <location>
        <begin position="1"/>
        <end position="53"/>
    </location>
</feature>
<dbReference type="Gene3D" id="3.40.50.2300">
    <property type="match status" value="2"/>
</dbReference>
<organism evidence="6 7">
    <name type="scientific">Nostocoides jenkinsii Ben 74</name>
    <dbReference type="NCBI Taxonomy" id="1193518"/>
    <lineage>
        <taxon>Bacteria</taxon>
        <taxon>Bacillati</taxon>
        <taxon>Actinomycetota</taxon>
        <taxon>Actinomycetes</taxon>
        <taxon>Micrococcales</taxon>
        <taxon>Intrasporangiaceae</taxon>
        <taxon>Nostocoides</taxon>
    </lineage>
</organism>
<dbReference type="InterPro" id="IPR000843">
    <property type="entry name" value="HTH_LacI"/>
</dbReference>
<dbReference type="PROSITE" id="PS50932">
    <property type="entry name" value="HTH_LACI_2"/>
    <property type="match status" value="1"/>
</dbReference>
<keyword evidence="3" id="KW-0804">Transcription</keyword>
<dbReference type="SUPFAM" id="SSF47413">
    <property type="entry name" value="lambda repressor-like DNA-binding domains"/>
    <property type="match status" value="1"/>
</dbReference>
<evidence type="ECO:0000313" key="6">
    <source>
        <dbReference type="EMBL" id="CCI51690.1"/>
    </source>
</evidence>
<dbReference type="AlphaFoldDB" id="A0A077M7A6"/>